<dbReference type="Gene3D" id="1.10.150.50">
    <property type="entry name" value="Transcription Factor, Ets-1"/>
    <property type="match status" value="1"/>
</dbReference>
<feature type="chain" id="PRO_5044791792" description="SAM domain-containing protein" evidence="16">
    <location>
        <begin position="23"/>
        <end position="1009"/>
    </location>
</feature>
<feature type="region of interest" description="Disordered" evidence="15">
    <location>
        <begin position="792"/>
        <end position="812"/>
    </location>
</feature>
<dbReference type="EMBL" id="JBHFQA010000006">
    <property type="protein sequence ID" value="KAL2097677.1"/>
    <property type="molecule type" value="Genomic_DNA"/>
</dbReference>
<dbReference type="AlphaFoldDB" id="A0ABD1KEW2"/>
<dbReference type="GO" id="GO:0051049">
    <property type="term" value="P:regulation of transport"/>
    <property type="evidence" value="ECO:0007669"/>
    <property type="project" value="UniProtKB-ARBA"/>
</dbReference>
<comment type="subcellular location">
    <subcellularLocation>
        <location evidence="13">Endomembrane system</location>
        <topology evidence="13">Single-pass type I membrane protein</topology>
    </subcellularLocation>
</comment>
<keyword evidence="3" id="KW-0109">Calcium transport</keyword>
<feature type="compositionally biased region" description="Polar residues" evidence="15">
    <location>
        <begin position="953"/>
        <end position="970"/>
    </location>
</feature>
<feature type="compositionally biased region" description="Basic and acidic residues" evidence="15">
    <location>
        <begin position="792"/>
        <end position="804"/>
    </location>
</feature>
<dbReference type="InterPro" id="IPR001660">
    <property type="entry name" value="SAM"/>
</dbReference>
<comment type="caution">
    <text evidence="18">The sequence shown here is derived from an EMBL/GenBank/DDBJ whole genome shotgun (WGS) entry which is preliminary data.</text>
</comment>
<evidence type="ECO:0000256" key="8">
    <source>
        <dbReference type="ARBA" id="ARBA00022989"/>
    </source>
</evidence>
<evidence type="ECO:0000313" key="18">
    <source>
        <dbReference type="EMBL" id="KAL2097677.1"/>
    </source>
</evidence>
<sequence length="1009" mass="115155">MLLLSLSVILVLRGLFTCTAQGIQIDFPHADSVHTTIYKDTLINITDPCSAVSPPCLGEADRFSLEALRHIHREMDDDQDGGIEVEESVEFIIEDMKQQQQINKHNNLHREDQHITVEELWRGWKSSEVHNWTQEDVLRWLREFVELPQYERNFKDLRVNGNTLPRIASNEPSFMSVFLKIQDQQHKQKLKLKALDVVLFGPPTRPPHNWMKDLLLIVSVVMGVGGCWFAQAQNKASKEHISKMMKDLESLQRAEQSLQNLQEQLERAQEEKRTVTVEKQNLEEKMRDEIQGAQEEANRLHELREGAKSELSRLRYAEEELEQVRGALKKAEMDMQASWTVPDALQLWLQLTHEVEVQYYNVKKQSAEQQLATARDEAEKIKKKRSSVLGTFQVAHSSSLDQIDHKILEAKNALAEVTASLRERLHRWQQIERLCGFPMMNNPGLPSLTATLYQDTNWMVMSLVSYPLPSAEAELEEDLAPMMAQIPVAPIKRSPRAMVRSRRTGHIVQPSVMLQPDPDLLVPIRAPLPRYGDDEDEHIYIAQLTKQECLETSSDTDSLGSSVSRLFTGPALDPSARRLLREDMDMFSDSTSQKMSKEEQDDGNSKWLSREEMEESLKTATWKIPRDDPNVVVEPPKRKSSQEELEASVENQLRVCAKEEPESVMEFTPRKICWGTLDAPMDAPYRKIAEERVDSSIDTHSGMLPKGEHEDISDSHKNITFRDRKDFVGDIGFRKISREELDVGMDTQRGKIFRERKDACLEGSSRKSSRDELDNYSDSHFGKLFRETDLSLEAASRKPPRDDSDFATSAQRRRTFRDKRDISLETATRKISRDEFDIATDSQRRRPVRDFRIDNSIDTPTGKISWDRLDFPVDPRRISREEHVAMEAGRFGQPDITASSLMMWKPTGDPLSMLVYDGILEKAYPISMASPSTGDFAGSMHELQQGIVGLESTSHLTPHCSPNASPPESRSGSREKTKKSSKLKSLFQKKKKDTASSVPDGTQGGLQKM</sequence>
<feature type="region of interest" description="Disordered" evidence="15">
    <location>
        <begin position="588"/>
        <end position="612"/>
    </location>
</feature>
<dbReference type="GO" id="GO:0012505">
    <property type="term" value="C:endomembrane system"/>
    <property type="evidence" value="ECO:0007669"/>
    <property type="project" value="UniProtKB-SubCell"/>
</dbReference>
<keyword evidence="6 16" id="KW-0732">Signal</keyword>
<name>A0ABD1KEW2_9TELE</name>
<keyword evidence="11" id="KW-0472">Membrane</keyword>
<dbReference type="GO" id="GO:0006816">
    <property type="term" value="P:calcium ion transport"/>
    <property type="evidence" value="ECO:0007669"/>
    <property type="project" value="UniProtKB-KW"/>
</dbReference>
<reference evidence="18 19" key="1">
    <citation type="submission" date="2024-09" db="EMBL/GenBank/DDBJ databases">
        <title>A chromosome-level genome assembly of Gray's grenadier anchovy, Coilia grayii.</title>
        <authorList>
            <person name="Fu Z."/>
        </authorList>
    </citation>
    <scope>NUCLEOTIDE SEQUENCE [LARGE SCALE GENOMIC DNA]</scope>
    <source>
        <strain evidence="18">G4</strain>
        <tissue evidence="18">Muscle</tissue>
    </source>
</reference>
<evidence type="ECO:0000256" key="14">
    <source>
        <dbReference type="SAM" id="Coils"/>
    </source>
</evidence>
<evidence type="ECO:0000256" key="3">
    <source>
        <dbReference type="ARBA" id="ARBA00022568"/>
    </source>
</evidence>
<evidence type="ECO:0000256" key="4">
    <source>
        <dbReference type="ARBA" id="ARBA00022692"/>
    </source>
</evidence>
<keyword evidence="2" id="KW-0597">Phosphoprotein</keyword>
<keyword evidence="7" id="KW-0106">Calcium</keyword>
<organism evidence="18 19">
    <name type="scientific">Coilia grayii</name>
    <name type="common">Gray's grenadier anchovy</name>
    <dbReference type="NCBI Taxonomy" id="363190"/>
    <lineage>
        <taxon>Eukaryota</taxon>
        <taxon>Metazoa</taxon>
        <taxon>Chordata</taxon>
        <taxon>Craniata</taxon>
        <taxon>Vertebrata</taxon>
        <taxon>Euteleostomi</taxon>
        <taxon>Actinopterygii</taxon>
        <taxon>Neopterygii</taxon>
        <taxon>Teleostei</taxon>
        <taxon>Clupei</taxon>
        <taxon>Clupeiformes</taxon>
        <taxon>Clupeoidei</taxon>
        <taxon>Engraulidae</taxon>
        <taxon>Coilinae</taxon>
        <taxon>Coilia</taxon>
    </lineage>
</organism>
<dbReference type="InterPro" id="IPR032393">
    <property type="entry name" value="SOAR_STIM1/2"/>
</dbReference>
<evidence type="ECO:0000256" key="1">
    <source>
        <dbReference type="ARBA" id="ARBA00022448"/>
    </source>
</evidence>
<dbReference type="InterPro" id="IPR037608">
    <property type="entry name" value="STIM1/2"/>
</dbReference>
<dbReference type="FunFam" id="1.10.150.50:FF:000009">
    <property type="entry name" value="Stromal interaction molecule 1"/>
    <property type="match status" value="1"/>
</dbReference>
<evidence type="ECO:0000256" key="7">
    <source>
        <dbReference type="ARBA" id="ARBA00022837"/>
    </source>
</evidence>
<feature type="region of interest" description="Disordered" evidence="15">
    <location>
        <begin position="953"/>
        <end position="1009"/>
    </location>
</feature>
<dbReference type="CDD" id="cd11722">
    <property type="entry name" value="SOAR"/>
    <property type="match status" value="1"/>
</dbReference>
<evidence type="ECO:0000256" key="13">
    <source>
        <dbReference type="ARBA" id="ARBA00046288"/>
    </source>
</evidence>
<keyword evidence="12" id="KW-0325">Glycoprotein</keyword>
<dbReference type="SUPFAM" id="SSF47769">
    <property type="entry name" value="SAM/Pointed domain"/>
    <property type="match status" value="1"/>
</dbReference>
<protein>
    <recommendedName>
        <fullName evidence="17">SAM domain-containing protein</fullName>
    </recommendedName>
</protein>
<evidence type="ECO:0000256" key="15">
    <source>
        <dbReference type="SAM" id="MobiDB-lite"/>
    </source>
</evidence>
<evidence type="ECO:0000256" key="5">
    <source>
        <dbReference type="ARBA" id="ARBA00022723"/>
    </source>
</evidence>
<keyword evidence="19" id="KW-1185">Reference proteome</keyword>
<evidence type="ECO:0000259" key="17">
    <source>
        <dbReference type="PROSITE" id="PS50105"/>
    </source>
</evidence>
<keyword evidence="5" id="KW-0479">Metal-binding</keyword>
<feature type="region of interest" description="Disordered" evidence="15">
    <location>
        <begin position="627"/>
        <end position="646"/>
    </location>
</feature>
<dbReference type="PROSITE" id="PS50105">
    <property type="entry name" value="SAM_DOMAIN"/>
    <property type="match status" value="1"/>
</dbReference>
<evidence type="ECO:0000256" key="12">
    <source>
        <dbReference type="ARBA" id="ARBA00023180"/>
    </source>
</evidence>
<feature type="compositionally biased region" description="Basic residues" evidence="15">
    <location>
        <begin position="976"/>
        <end position="992"/>
    </location>
</feature>
<keyword evidence="1" id="KW-0813">Transport</keyword>
<feature type="signal peptide" evidence="16">
    <location>
        <begin position="1"/>
        <end position="22"/>
    </location>
</feature>
<dbReference type="Proteomes" id="UP001591681">
    <property type="component" value="Unassembled WGS sequence"/>
</dbReference>
<evidence type="ECO:0000256" key="10">
    <source>
        <dbReference type="ARBA" id="ARBA00023065"/>
    </source>
</evidence>
<dbReference type="Pfam" id="PF25578">
    <property type="entry name" value="EF-hand_STIM1"/>
    <property type="match status" value="1"/>
</dbReference>
<dbReference type="InterPro" id="IPR057835">
    <property type="entry name" value="EF-hand_STIM1/2"/>
</dbReference>
<evidence type="ECO:0000256" key="16">
    <source>
        <dbReference type="SAM" id="SignalP"/>
    </source>
</evidence>
<dbReference type="FunFam" id="1.10.238.180:FF:000001">
    <property type="entry name" value="Stromal interaction molecule 1"/>
    <property type="match status" value="1"/>
</dbReference>
<keyword evidence="4" id="KW-0812">Transmembrane</keyword>
<dbReference type="GO" id="GO:0046872">
    <property type="term" value="F:metal ion binding"/>
    <property type="evidence" value="ECO:0007669"/>
    <property type="project" value="UniProtKB-KW"/>
</dbReference>
<dbReference type="PANTHER" id="PTHR15136">
    <property type="entry name" value="STROMAL INTERACTION MOLECULE HOMOLOG"/>
    <property type="match status" value="1"/>
</dbReference>
<evidence type="ECO:0000256" key="6">
    <source>
        <dbReference type="ARBA" id="ARBA00022729"/>
    </source>
</evidence>
<dbReference type="PANTHER" id="PTHR15136:SF12">
    <property type="entry name" value="STROMAL INTERACTION MOLECULE 2 ISOFORM X1"/>
    <property type="match status" value="1"/>
</dbReference>
<evidence type="ECO:0000256" key="11">
    <source>
        <dbReference type="ARBA" id="ARBA00023136"/>
    </source>
</evidence>
<keyword evidence="10" id="KW-0406">Ion transport</keyword>
<dbReference type="FunFam" id="1.20.5.340:FF:000011">
    <property type="entry name" value="Stromal interaction molecule 1"/>
    <property type="match status" value="1"/>
</dbReference>
<evidence type="ECO:0000313" key="19">
    <source>
        <dbReference type="Proteomes" id="UP001591681"/>
    </source>
</evidence>
<proteinExistence type="predicted"/>
<dbReference type="Gene3D" id="1.10.238.180">
    <property type="match status" value="1"/>
</dbReference>
<evidence type="ECO:0000256" key="2">
    <source>
        <dbReference type="ARBA" id="ARBA00022553"/>
    </source>
</evidence>
<feature type="compositionally biased region" description="Basic and acidic residues" evidence="15">
    <location>
        <begin position="627"/>
        <end position="642"/>
    </location>
</feature>
<keyword evidence="8" id="KW-1133">Transmembrane helix</keyword>
<gene>
    <name evidence="18" type="ORF">ACEWY4_006884</name>
</gene>
<dbReference type="Gene3D" id="1.20.5.340">
    <property type="match status" value="1"/>
</dbReference>
<feature type="domain" description="SAM" evidence="17">
    <location>
        <begin position="132"/>
        <end position="190"/>
    </location>
</feature>
<dbReference type="Pfam" id="PF16533">
    <property type="entry name" value="SOAR"/>
    <property type="match status" value="1"/>
</dbReference>
<dbReference type="Pfam" id="PF07647">
    <property type="entry name" value="SAM_2"/>
    <property type="match status" value="1"/>
</dbReference>
<accession>A0ABD1KEW2</accession>
<dbReference type="Gene3D" id="1.10.287.3550">
    <property type="match status" value="1"/>
</dbReference>
<dbReference type="InterPro" id="IPR013761">
    <property type="entry name" value="SAM/pointed_sf"/>
</dbReference>
<feature type="coiled-coil region" evidence="14">
    <location>
        <begin position="234"/>
        <end position="384"/>
    </location>
</feature>
<evidence type="ECO:0000256" key="9">
    <source>
        <dbReference type="ARBA" id="ARBA00023054"/>
    </source>
</evidence>
<keyword evidence="9 14" id="KW-0175">Coiled coil</keyword>